<keyword evidence="2" id="KW-1185">Reference proteome</keyword>
<protein>
    <submittedName>
        <fullName evidence="1">Uncharacterized protein</fullName>
    </submittedName>
</protein>
<proteinExistence type="predicted"/>
<sequence>MCEPGEVVAPEALPQFGGFYEREGEDAPWLRNNGHRVSLSAGRVIRSGGQACPS</sequence>
<evidence type="ECO:0000313" key="1">
    <source>
        <dbReference type="EMBL" id="GAA0452409.1"/>
    </source>
</evidence>
<name>A0ABN0ZM59_9ACTN</name>
<reference evidence="1 2" key="1">
    <citation type="journal article" date="2019" name="Int. J. Syst. Evol. Microbiol.">
        <title>The Global Catalogue of Microorganisms (GCM) 10K type strain sequencing project: providing services to taxonomists for standard genome sequencing and annotation.</title>
        <authorList>
            <consortium name="The Broad Institute Genomics Platform"/>
            <consortium name="The Broad Institute Genome Sequencing Center for Infectious Disease"/>
            <person name="Wu L."/>
            <person name="Ma J."/>
        </authorList>
    </citation>
    <scope>NUCLEOTIDE SEQUENCE [LARGE SCALE GENOMIC DNA]</scope>
    <source>
        <strain evidence="1 2">JCM 10649</strain>
    </source>
</reference>
<comment type="caution">
    <text evidence="1">The sequence shown here is derived from an EMBL/GenBank/DDBJ whole genome shotgun (WGS) entry which is preliminary data.</text>
</comment>
<gene>
    <name evidence="1" type="ORF">GCM10009544_14020</name>
</gene>
<accession>A0ABN0ZM59</accession>
<organism evidence="1 2">
    <name type="scientific">Streptomyces stramineus</name>
    <dbReference type="NCBI Taxonomy" id="173861"/>
    <lineage>
        <taxon>Bacteria</taxon>
        <taxon>Bacillati</taxon>
        <taxon>Actinomycetota</taxon>
        <taxon>Actinomycetes</taxon>
        <taxon>Kitasatosporales</taxon>
        <taxon>Streptomycetaceae</taxon>
        <taxon>Streptomyces</taxon>
    </lineage>
</organism>
<dbReference type="EMBL" id="BAAAHB010000009">
    <property type="protein sequence ID" value="GAA0452409.1"/>
    <property type="molecule type" value="Genomic_DNA"/>
</dbReference>
<evidence type="ECO:0000313" key="2">
    <source>
        <dbReference type="Proteomes" id="UP001499895"/>
    </source>
</evidence>
<dbReference type="Proteomes" id="UP001499895">
    <property type="component" value="Unassembled WGS sequence"/>
</dbReference>